<dbReference type="Proteomes" id="UP001464387">
    <property type="component" value="Unassembled WGS sequence"/>
</dbReference>
<evidence type="ECO:0000313" key="14">
    <source>
        <dbReference type="EMBL" id="MER8934448.1"/>
    </source>
</evidence>
<evidence type="ECO:0000256" key="10">
    <source>
        <dbReference type="ARBA" id="ARBA00049176"/>
    </source>
</evidence>
<proteinExistence type="inferred from homology"/>
<dbReference type="InterPro" id="IPR008278">
    <property type="entry name" value="4-PPantetheinyl_Trfase_dom"/>
</dbReference>
<dbReference type="PANTHER" id="PTHR38096:SF1">
    <property type="entry name" value="ENTEROBACTIN SYNTHASE COMPONENT D"/>
    <property type="match status" value="1"/>
</dbReference>
<comment type="caution">
    <text evidence="14">The sequence shown here is derived from an EMBL/GenBank/DDBJ whole genome shotgun (WGS) entry which is preliminary data.</text>
</comment>
<dbReference type="InterPro" id="IPR037143">
    <property type="entry name" value="4-PPantetheinyl_Trfase_dom_sf"/>
</dbReference>
<comment type="catalytic activity">
    <reaction evidence="10">
        <text>apo-[aryl-carrier protein] + CoA = holo-[aryl-carrier protein] + adenosine 3',5'-bisphosphate + H(+)</text>
        <dbReference type="Rhea" id="RHEA:48404"/>
        <dbReference type="Rhea" id="RHEA-COMP:15903"/>
        <dbReference type="Rhea" id="RHEA-COMP:17557"/>
        <dbReference type="ChEBI" id="CHEBI:15378"/>
        <dbReference type="ChEBI" id="CHEBI:29999"/>
        <dbReference type="ChEBI" id="CHEBI:57287"/>
        <dbReference type="ChEBI" id="CHEBI:58343"/>
        <dbReference type="ChEBI" id="CHEBI:64479"/>
    </reaction>
</comment>
<evidence type="ECO:0000256" key="7">
    <source>
        <dbReference type="ARBA" id="ARBA00023191"/>
    </source>
</evidence>
<evidence type="ECO:0000256" key="1">
    <source>
        <dbReference type="ARBA" id="ARBA00003937"/>
    </source>
</evidence>
<feature type="domain" description="4'-phosphopantetheinyl transferase N-terminal" evidence="13">
    <location>
        <begin position="53"/>
        <end position="115"/>
    </location>
</feature>
<dbReference type="PRINTS" id="PR01399">
    <property type="entry name" value="ENTSNTHTASED"/>
</dbReference>
<evidence type="ECO:0000259" key="12">
    <source>
        <dbReference type="Pfam" id="PF01648"/>
    </source>
</evidence>
<dbReference type="GO" id="GO:0016740">
    <property type="term" value="F:transferase activity"/>
    <property type="evidence" value="ECO:0007669"/>
    <property type="project" value="UniProtKB-KW"/>
</dbReference>
<evidence type="ECO:0000256" key="11">
    <source>
        <dbReference type="ARBA" id="ARBA00049191"/>
    </source>
</evidence>
<evidence type="ECO:0000256" key="2">
    <source>
        <dbReference type="ARBA" id="ARBA00004993"/>
    </source>
</evidence>
<keyword evidence="15" id="KW-1185">Reference proteome</keyword>
<comment type="subunit">
    <text evidence="4">EntB, EntD, EntE, and EntF form a multienzyme complex called enterobactin synthase.</text>
</comment>
<organism evidence="14 15">
    <name type="scientific">Mesorhizobium opportunistum</name>
    <dbReference type="NCBI Taxonomy" id="593909"/>
    <lineage>
        <taxon>Bacteria</taxon>
        <taxon>Pseudomonadati</taxon>
        <taxon>Pseudomonadota</taxon>
        <taxon>Alphaproteobacteria</taxon>
        <taxon>Hyphomicrobiales</taxon>
        <taxon>Phyllobacteriaceae</taxon>
        <taxon>Mesorhizobium</taxon>
    </lineage>
</organism>
<comment type="similarity">
    <text evidence="3">Belongs to the P-Pant transferase superfamily. EntD family.</text>
</comment>
<evidence type="ECO:0000256" key="6">
    <source>
        <dbReference type="ARBA" id="ARBA00022679"/>
    </source>
</evidence>
<evidence type="ECO:0000259" key="13">
    <source>
        <dbReference type="Pfam" id="PF17837"/>
    </source>
</evidence>
<evidence type="ECO:0000256" key="8">
    <source>
        <dbReference type="ARBA" id="ARBA00029894"/>
    </source>
</evidence>
<protein>
    <recommendedName>
        <fullName evidence="5">Enterobactin synthase component D</fullName>
    </recommendedName>
    <alternativeName>
        <fullName evidence="8">4'-phosphopantetheinyl transferase EntD</fullName>
    </alternativeName>
    <alternativeName>
        <fullName evidence="9">Enterochelin synthase D</fullName>
    </alternativeName>
</protein>
<dbReference type="InterPro" id="IPR003542">
    <property type="entry name" value="Enbac_synth_compD-like"/>
</dbReference>
<dbReference type="Gene3D" id="3.90.470.20">
    <property type="entry name" value="4'-phosphopantetheinyl transferase domain"/>
    <property type="match status" value="1"/>
</dbReference>
<dbReference type="RefSeq" id="WP_287273013.1">
    <property type="nucleotide sequence ID" value="NZ_JAMYMY010000023.1"/>
</dbReference>
<dbReference type="Pfam" id="PF01648">
    <property type="entry name" value="ACPS"/>
    <property type="match status" value="1"/>
</dbReference>
<evidence type="ECO:0000256" key="9">
    <source>
        <dbReference type="ARBA" id="ARBA00031996"/>
    </source>
</evidence>
<sequence>MTLPAIPSALEQLEEISLARALAAIAPNGVRTGCRTIRGGDEAHLLSAEAQSIPARQPAMRRASGAARWIAHGLLAEIGVGDVAILRAPSGAPAWPGGVTGSLAHDDEIAVAAVAPLDHIASLGIDVEPALPLPDELLALVAIPADRTDAAPLHLAGRILFSAKEAVYKAVYPLDREILGYEDIAVDLAAGSAVTKTGRRVRLVYCIVPRVVVLAFVEAGADQH</sequence>
<comment type="function">
    <text evidence="1">Involved in the biosynthesis of the siderophore enterobactin (enterochelin), which is a macrocyclic trimeric lactone of N-(2,3-dihydroxybenzoyl)-serine. The serine trilactone serves as a scaffolding for the three catechol functionalities that provide hexadentate coordination for the tightly ligated iron(2+) atoms. Plays an essential role in the assembly of the enterobactin by catalyzing the transfer of the 4'-phosphopantetheine (Ppant) moiety from coenzyme A to the apo-domains of both EntB (ArCP domain) and EntF (PCP domain) to yield their holo-forms which make them competent for the activation of 2,3-dihydroxybenzoate (DHB) and L-serine, respectively.</text>
</comment>
<keyword evidence="7" id="KW-0259">Enterobactin biosynthesis</keyword>
<dbReference type="Pfam" id="PF17837">
    <property type="entry name" value="4PPT_N"/>
    <property type="match status" value="1"/>
</dbReference>
<evidence type="ECO:0000256" key="5">
    <source>
        <dbReference type="ARBA" id="ARBA00019087"/>
    </source>
</evidence>
<comment type="pathway">
    <text evidence="2">Siderophore biosynthesis; enterobactin biosynthesis.</text>
</comment>
<evidence type="ECO:0000256" key="4">
    <source>
        <dbReference type="ARBA" id="ARBA00011503"/>
    </source>
</evidence>
<evidence type="ECO:0000313" key="15">
    <source>
        <dbReference type="Proteomes" id="UP001464387"/>
    </source>
</evidence>
<dbReference type="SUPFAM" id="SSF56214">
    <property type="entry name" value="4'-phosphopantetheinyl transferase"/>
    <property type="match status" value="1"/>
</dbReference>
<keyword evidence="6 14" id="KW-0808">Transferase</keyword>
<dbReference type="EMBL" id="JAMYPJ010000020">
    <property type="protein sequence ID" value="MER8934448.1"/>
    <property type="molecule type" value="Genomic_DNA"/>
</dbReference>
<accession>A0ABV1YGY8</accession>
<name>A0ABV1YGY8_9HYPH</name>
<gene>
    <name evidence="14" type="ORF">NKI33_15895</name>
</gene>
<comment type="catalytic activity">
    <reaction evidence="11">
        <text>apo-[peptidyl-carrier protein] + CoA = holo-[peptidyl-carrier protein] + adenosine 3',5'-bisphosphate + H(+)</text>
        <dbReference type="Rhea" id="RHEA:46228"/>
        <dbReference type="Rhea" id="RHEA-COMP:11479"/>
        <dbReference type="Rhea" id="RHEA-COMP:11480"/>
        <dbReference type="ChEBI" id="CHEBI:15378"/>
        <dbReference type="ChEBI" id="CHEBI:29999"/>
        <dbReference type="ChEBI" id="CHEBI:57287"/>
        <dbReference type="ChEBI" id="CHEBI:58343"/>
        <dbReference type="ChEBI" id="CHEBI:64479"/>
    </reaction>
</comment>
<evidence type="ECO:0000256" key="3">
    <source>
        <dbReference type="ARBA" id="ARBA00008342"/>
    </source>
</evidence>
<dbReference type="PANTHER" id="PTHR38096">
    <property type="entry name" value="ENTEROBACTIN SYNTHASE COMPONENT D"/>
    <property type="match status" value="1"/>
</dbReference>
<feature type="domain" description="4'-phosphopantetheinyl transferase" evidence="12">
    <location>
        <begin position="122"/>
        <end position="197"/>
    </location>
</feature>
<dbReference type="InterPro" id="IPR041354">
    <property type="entry name" value="4PPT_N"/>
</dbReference>
<reference evidence="14 15" key="1">
    <citation type="journal article" date="2024" name="Proc. Natl. Acad. Sci. U.S.A.">
        <title>The evolutionary genomics of adaptation to stress in wild rhizobium bacteria.</title>
        <authorList>
            <person name="Kehlet-Delgado H."/>
            <person name="Montoya A.P."/>
            <person name="Jensen K.T."/>
            <person name="Wendlandt C.E."/>
            <person name="Dexheimer C."/>
            <person name="Roberts M."/>
            <person name="Torres Martinez L."/>
            <person name="Friesen M.L."/>
            <person name="Griffitts J.S."/>
            <person name="Porter S.S."/>
        </authorList>
    </citation>
    <scope>NUCLEOTIDE SEQUENCE [LARGE SCALE GENOMIC DNA]</scope>
    <source>
        <strain evidence="14 15">M0729</strain>
    </source>
</reference>